<organism evidence="3 4">
    <name type="scientific">Brucella intermedia LMG 3301</name>
    <dbReference type="NCBI Taxonomy" id="641118"/>
    <lineage>
        <taxon>Bacteria</taxon>
        <taxon>Pseudomonadati</taxon>
        <taxon>Pseudomonadota</taxon>
        <taxon>Alphaproteobacteria</taxon>
        <taxon>Hyphomicrobiales</taxon>
        <taxon>Brucellaceae</taxon>
        <taxon>Brucella/Ochrobactrum group</taxon>
        <taxon>Brucella</taxon>
    </lineage>
</organism>
<feature type="domain" description="Antitoxin Xre/MbcA/ParS-like toxin-binding" evidence="1">
    <location>
        <begin position="102"/>
        <end position="152"/>
    </location>
</feature>
<protein>
    <submittedName>
        <fullName evidence="3">Uncharacterized protein</fullName>
    </submittedName>
</protein>
<dbReference type="InterPro" id="IPR024467">
    <property type="entry name" value="Xre/MbcA/ParS-like_toxin-bd"/>
</dbReference>
<feature type="domain" description="Antitoxin Xre-like helix-turn-helix" evidence="2">
    <location>
        <begin position="31"/>
        <end position="93"/>
    </location>
</feature>
<evidence type="ECO:0000313" key="4">
    <source>
        <dbReference type="Proteomes" id="UP000004386"/>
    </source>
</evidence>
<dbReference type="RefSeq" id="WP_006468408.1">
    <property type="nucleotide sequence ID" value="NZ_ACQA01000002.1"/>
</dbReference>
<dbReference type="Pfam" id="PF09722">
    <property type="entry name" value="Xre_MbcA_ParS_C"/>
    <property type="match status" value="1"/>
</dbReference>
<gene>
    <name evidence="3" type="ORF">OINT_2000219</name>
</gene>
<dbReference type="Pfam" id="PF20432">
    <property type="entry name" value="Xre-like-HTH"/>
    <property type="match status" value="1"/>
</dbReference>
<dbReference type="InterPro" id="IPR046847">
    <property type="entry name" value="Xre-like_HTH"/>
</dbReference>
<evidence type="ECO:0000259" key="1">
    <source>
        <dbReference type="Pfam" id="PF09722"/>
    </source>
</evidence>
<reference evidence="3 4" key="1">
    <citation type="submission" date="2009-05" db="EMBL/GenBank/DDBJ databases">
        <authorList>
            <person name="Setubal J.C."/>
            <person name="Boyle S."/>
            <person name="Crasta O.R."/>
            <person name="Gillespie J.J."/>
            <person name="Kenyon R.W."/>
            <person name="Lu J."/>
            <person name="Mane S."/>
            <person name="Nagrani S."/>
            <person name="Shallom J.M."/>
            <person name="Shallom S."/>
            <person name="Shukla M."/>
            <person name="Snyder E.E."/>
            <person name="Sobral B.W."/>
            <person name="Wattam A.R."/>
            <person name="Will R."/>
            <person name="Williams K."/>
            <person name="Yoo H."/>
            <person name="Munk C."/>
            <person name="Tapia R."/>
            <person name="Green L."/>
            <person name="Rogers Y."/>
            <person name="Detter J.C."/>
            <person name="Bruce D."/>
            <person name="Brettin T.S."/>
            <person name="Tsolis R."/>
        </authorList>
    </citation>
    <scope>NUCLEOTIDE SEQUENCE [LARGE SCALE GENOMIC DNA]</scope>
    <source>
        <strain evidence="3 4">LMG 3301</strain>
    </source>
</reference>
<dbReference type="GeneID" id="57305260"/>
<evidence type="ECO:0000259" key="2">
    <source>
        <dbReference type="Pfam" id="PF20432"/>
    </source>
</evidence>
<dbReference type="HOGENOM" id="CLU_123925_0_1_5"/>
<dbReference type="GO" id="GO:0003677">
    <property type="term" value="F:DNA binding"/>
    <property type="evidence" value="ECO:0007669"/>
    <property type="project" value="InterPro"/>
</dbReference>
<name>C4WM88_9HYPH</name>
<dbReference type="Proteomes" id="UP000004386">
    <property type="component" value="Unassembled WGS sequence"/>
</dbReference>
<proteinExistence type="predicted"/>
<accession>C4WM88</accession>
<evidence type="ECO:0000313" key="3">
    <source>
        <dbReference type="EMBL" id="EEQ93086.1"/>
    </source>
</evidence>
<sequence length="175" mass="19681">MARNKAMLETKIGKGPDILDAARFAPHSRKRLSGPGLRTFLTIADLWGLDEQQRLMVLGLPSRSTYYNWVKAVRERRDITLDVDVLMRLSAVLGIHQALGVLYPDERAGIRWLHTPNQAGVFGGHPPLQLVTSGLQDGLLTVRRFLDAARGGLYMEPNELDRAFKPYRDEDVVFS</sequence>
<dbReference type="EMBL" id="ACQA01000002">
    <property type="protein sequence ID" value="EEQ93086.1"/>
    <property type="molecule type" value="Genomic_DNA"/>
</dbReference>
<dbReference type="AlphaFoldDB" id="C4WM88"/>
<comment type="caution">
    <text evidence="3">The sequence shown here is derived from an EMBL/GenBank/DDBJ whole genome shotgun (WGS) entry which is preliminary data.</text>
</comment>